<evidence type="ECO:0000256" key="5">
    <source>
        <dbReference type="ARBA" id="ARBA00022801"/>
    </source>
</evidence>
<dbReference type="InterPro" id="IPR004808">
    <property type="entry name" value="AP_endonuc_1"/>
</dbReference>
<comment type="cofactor">
    <cofactor evidence="1">
        <name>Mn(2+)</name>
        <dbReference type="ChEBI" id="CHEBI:29035"/>
    </cofactor>
</comment>
<dbReference type="InterPro" id="IPR020848">
    <property type="entry name" value="AP_endonuclease_F1_CS"/>
</dbReference>
<evidence type="ECO:0000256" key="2">
    <source>
        <dbReference type="ARBA" id="ARBA00001946"/>
    </source>
</evidence>
<evidence type="ECO:0000313" key="8">
    <source>
        <dbReference type="EMBL" id="BCX50340.1"/>
    </source>
</evidence>
<dbReference type="InterPro" id="IPR005135">
    <property type="entry name" value="Endo/exonuclease/phosphatase"/>
</dbReference>
<keyword evidence="5" id="KW-0378">Hydrolase</keyword>
<evidence type="ECO:0000256" key="4">
    <source>
        <dbReference type="ARBA" id="ARBA00022723"/>
    </source>
</evidence>
<comment type="similarity">
    <text evidence="3">Belongs to the DNA repair enzymes AP/ExoA family.</text>
</comment>
<dbReference type="PANTHER" id="PTHR22748:SF6">
    <property type="entry name" value="DNA-(APURINIC OR APYRIMIDINIC SITE) ENDONUCLEASE"/>
    <property type="match status" value="1"/>
</dbReference>
<evidence type="ECO:0000313" key="9">
    <source>
        <dbReference type="Proteomes" id="UP001374893"/>
    </source>
</evidence>
<evidence type="ECO:0000256" key="6">
    <source>
        <dbReference type="ARBA" id="ARBA00022842"/>
    </source>
</evidence>
<dbReference type="Gene3D" id="3.60.10.10">
    <property type="entry name" value="Endonuclease/exonuclease/phosphatase"/>
    <property type="match status" value="1"/>
</dbReference>
<dbReference type="SUPFAM" id="SSF56219">
    <property type="entry name" value="DNase I-like"/>
    <property type="match status" value="1"/>
</dbReference>
<dbReference type="PROSITE" id="PS51435">
    <property type="entry name" value="AP_NUCLEASE_F1_4"/>
    <property type="match status" value="1"/>
</dbReference>
<organism evidence="8 9">
    <name type="scientific">Haloferula helveola</name>
    <dbReference type="NCBI Taxonomy" id="490095"/>
    <lineage>
        <taxon>Bacteria</taxon>
        <taxon>Pseudomonadati</taxon>
        <taxon>Verrucomicrobiota</taxon>
        <taxon>Verrucomicrobiia</taxon>
        <taxon>Verrucomicrobiales</taxon>
        <taxon>Verrucomicrobiaceae</taxon>
        <taxon>Haloferula</taxon>
    </lineage>
</organism>
<dbReference type="PROSITE" id="PS00726">
    <property type="entry name" value="AP_NUCLEASE_F1_1"/>
    <property type="match status" value="1"/>
</dbReference>
<dbReference type="NCBIfam" id="TIGR00195">
    <property type="entry name" value="exoDNase_III"/>
    <property type="match status" value="1"/>
</dbReference>
<dbReference type="Proteomes" id="UP001374893">
    <property type="component" value="Chromosome"/>
</dbReference>
<dbReference type="InterPro" id="IPR020847">
    <property type="entry name" value="AP_endonuclease_F1_BS"/>
</dbReference>
<gene>
    <name evidence="8" type="ORF">HAHE_42480</name>
</gene>
<dbReference type="PROSITE" id="PS00727">
    <property type="entry name" value="AP_NUCLEASE_F1_2"/>
    <property type="match status" value="1"/>
</dbReference>
<dbReference type="EMBL" id="AP024702">
    <property type="protein sequence ID" value="BCX50340.1"/>
    <property type="molecule type" value="Genomic_DNA"/>
</dbReference>
<keyword evidence="6" id="KW-0460">Magnesium</keyword>
<evidence type="ECO:0000256" key="3">
    <source>
        <dbReference type="ARBA" id="ARBA00007092"/>
    </source>
</evidence>
<sequence length="257" mass="29001">MLAPVKLISWNVNGIRACLGKGLGEFLQSSDADVLCLQETKARPEQVELPLEFGGYHPFWNSAEKPGYSGVAVFTRHKPIEVTAGMGVDEHDREGRVLTVEFDDFRLVNVYTPNAQNELRRLPYRMEWDETFRLYLAKLRKLGKPVIFCGDLNVAHNEIDLARPAANRFSAGFSDEERNGFTKLLDSGFVDTFRHFHPDTPEAYSWWSFRGGARARNVGWRIDYFGVSEDLKDGMKSASILPDITGSDHCPVTLELG</sequence>
<evidence type="ECO:0000256" key="1">
    <source>
        <dbReference type="ARBA" id="ARBA00001936"/>
    </source>
</evidence>
<proteinExistence type="inferred from homology"/>
<name>A0ABN6H9Q8_9BACT</name>
<keyword evidence="4" id="KW-0479">Metal-binding</keyword>
<feature type="domain" description="Endonuclease/exonuclease/phosphatase" evidence="7">
    <location>
        <begin position="8"/>
        <end position="249"/>
    </location>
</feature>
<protein>
    <submittedName>
        <fullName evidence="8">Exodeoxyribonuclease III</fullName>
    </submittedName>
</protein>
<accession>A0ABN6H9Q8</accession>
<dbReference type="InterPro" id="IPR036691">
    <property type="entry name" value="Endo/exonu/phosph_ase_sf"/>
</dbReference>
<reference evidence="8 9" key="1">
    <citation type="submission" date="2021-06" db="EMBL/GenBank/DDBJ databases">
        <title>Complete genome of Haloferula helveola possessing various polysaccharide degrading enzymes.</title>
        <authorList>
            <person name="Takami H."/>
            <person name="Huang C."/>
            <person name="Hamasaki K."/>
        </authorList>
    </citation>
    <scope>NUCLEOTIDE SEQUENCE [LARGE SCALE GENOMIC DNA]</scope>
    <source>
        <strain evidence="8 9">CN-1</strain>
    </source>
</reference>
<dbReference type="PANTHER" id="PTHR22748">
    <property type="entry name" value="AP ENDONUCLEASE"/>
    <property type="match status" value="1"/>
</dbReference>
<evidence type="ECO:0000259" key="7">
    <source>
        <dbReference type="Pfam" id="PF03372"/>
    </source>
</evidence>
<keyword evidence="9" id="KW-1185">Reference proteome</keyword>
<comment type="cofactor">
    <cofactor evidence="2">
        <name>Mg(2+)</name>
        <dbReference type="ChEBI" id="CHEBI:18420"/>
    </cofactor>
</comment>
<dbReference type="Pfam" id="PF03372">
    <property type="entry name" value="Exo_endo_phos"/>
    <property type="match status" value="1"/>
</dbReference>
<dbReference type="NCBIfam" id="TIGR00633">
    <property type="entry name" value="xth"/>
    <property type="match status" value="1"/>
</dbReference>
<dbReference type="CDD" id="cd09087">
    <property type="entry name" value="Ape1-like_AP-endo"/>
    <property type="match status" value="1"/>
</dbReference>